<evidence type="ECO:0008006" key="9">
    <source>
        <dbReference type="Google" id="ProtNLM"/>
    </source>
</evidence>
<feature type="transmembrane region" description="Helical" evidence="6">
    <location>
        <begin position="109"/>
        <end position="127"/>
    </location>
</feature>
<proteinExistence type="inferred from homology"/>
<evidence type="ECO:0000256" key="6">
    <source>
        <dbReference type="SAM" id="Phobius"/>
    </source>
</evidence>
<evidence type="ECO:0000313" key="7">
    <source>
        <dbReference type="EMBL" id="KAL3848298.1"/>
    </source>
</evidence>
<name>A0ABD3UJK9_SINWO</name>
<dbReference type="PANTHER" id="PTHR43461">
    <property type="entry name" value="TRANSMEMBRANE PROTEIN 256"/>
    <property type="match status" value="1"/>
</dbReference>
<evidence type="ECO:0000256" key="4">
    <source>
        <dbReference type="ARBA" id="ARBA00022989"/>
    </source>
</evidence>
<dbReference type="Pfam" id="PF04241">
    <property type="entry name" value="DUF423"/>
    <property type="match status" value="1"/>
</dbReference>
<dbReference type="InterPro" id="IPR006696">
    <property type="entry name" value="DUF423"/>
</dbReference>
<keyword evidence="8" id="KW-1185">Reference proteome</keyword>
<dbReference type="AlphaFoldDB" id="A0ABD3UJK9"/>
<sequence>MSSVLDQVYSAFSGIGSYLPVFRQEVRERVITEIDIRSEMLAHRSLRILAGLSGATAVIMAAYGAHAFPSKNSNEDTENLKKIFEVGNTMHLIHSAALLAVPLTKKPNLVGVLMGGGIIIFSGSCYYHALTGKTTIRRITPLGGLLLIMSWIAMII</sequence>
<accession>A0ABD3UJK9</accession>
<reference evidence="7 8" key="1">
    <citation type="submission" date="2024-11" db="EMBL/GenBank/DDBJ databases">
        <title>Chromosome-level genome assembly of the freshwater bivalve Anodonta woodiana.</title>
        <authorList>
            <person name="Chen X."/>
        </authorList>
    </citation>
    <scope>NUCLEOTIDE SEQUENCE [LARGE SCALE GENOMIC DNA]</scope>
    <source>
        <strain evidence="7">MN2024</strain>
        <tissue evidence="7">Gills</tissue>
    </source>
</reference>
<dbReference type="PANTHER" id="PTHR43461:SF1">
    <property type="entry name" value="TRANSMEMBRANE PROTEIN 256"/>
    <property type="match status" value="1"/>
</dbReference>
<comment type="caution">
    <text evidence="7">The sequence shown here is derived from an EMBL/GenBank/DDBJ whole genome shotgun (WGS) entry which is preliminary data.</text>
</comment>
<dbReference type="Proteomes" id="UP001634394">
    <property type="component" value="Unassembled WGS sequence"/>
</dbReference>
<keyword evidence="4 6" id="KW-1133">Transmembrane helix</keyword>
<evidence type="ECO:0000256" key="3">
    <source>
        <dbReference type="ARBA" id="ARBA00022692"/>
    </source>
</evidence>
<protein>
    <recommendedName>
        <fullName evidence="9">Transmembrane protein 256 homolog</fullName>
    </recommendedName>
</protein>
<evidence type="ECO:0000313" key="8">
    <source>
        <dbReference type="Proteomes" id="UP001634394"/>
    </source>
</evidence>
<comment type="similarity">
    <text evidence="2">Belongs to the TMEM256 family.</text>
</comment>
<feature type="transmembrane region" description="Helical" evidence="6">
    <location>
        <begin position="46"/>
        <end position="65"/>
    </location>
</feature>
<keyword evidence="5 6" id="KW-0472">Membrane</keyword>
<gene>
    <name evidence="7" type="ORF">ACJMK2_019166</name>
</gene>
<comment type="subcellular location">
    <subcellularLocation>
        <location evidence="1">Membrane</location>
        <topology evidence="1">Multi-pass membrane protein</topology>
    </subcellularLocation>
</comment>
<keyword evidence="3 6" id="KW-0812">Transmembrane</keyword>
<evidence type="ECO:0000256" key="2">
    <source>
        <dbReference type="ARBA" id="ARBA00006208"/>
    </source>
</evidence>
<evidence type="ECO:0000256" key="1">
    <source>
        <dbReference type="ARBA" id="ARBA00004141"/>
    </source>
</evidence>
<dbReference type="GO" id="GO:0016020">
    <property type="term" value="C:membrane"/>
    <property type="evidence" value="ECO:0007669"/>
    <property type="project" value="UniProtKB-SubCell"/>
</dbReference>
<dbReference type="EMBL" id="JBJQND010000016">
    <property type="protein sequence ID" value="KAL3848298.1"/>
    <property type="molecule type" value="Genomic_DNA"/>
</dbReference>
<feature type="transmembrane region" description="Helical" evidence="6">
    <location>
        <begin position="139"/>
        <end position="155"/>
    </location>
</feature>
<organism evidence="7 8">
    <name type="scientific">Sinanodonta woodiana</name>
    <name type="common">Chinese pond mussel</name>
    <name type="synonym">Anodonta woodiana</name>
    <dbReference type="NCBI Taxonomy" id="1069815"/>
    <lineage>
        <taxon>Eukaryota</taxon>
        <taxon>Metazoa</taxon>
        <taxon>Spiralia</taxon>
        <taxon>Lophotrochozoa</taxon>
        <taxon>Mollusca</taxon>
        <taxon>Bivalvia</taxon>
        <taxon>Autobranchia</taxon>
        <taxon>Heteroconchia</taxon>
        <taxon>Palaeoheterodonta</taxon>
        <taxon>Unionida</taxon>
        <taxon>Unionoidea</taxon>
        <taxon>Unionidae</taxon>
        <taxon>Unioninae</taxon>
        <taxon>Sinanodonta</taxon>
    </lineage>
</organism>
<evidence type="ECO:0000256" key="5">
    <source>
        <dbReference type="ARBA" id="ARBA00023136"/>
    </source>
</evidence>